<name>A0A9E7I1H3_9LILI</name>
<protein>
    <recommendedName>
        <fullName evidence="2">DUF7722 domain-containing protein</fullName>
    </recommendedName>
</protein>
<feature type="chain" id="PRO_5038958277" description="DUF7722 domain-containing protein" evidence="1">
    <location>
        <begin position="19"/>
        <end position="188"/>
    </location>
</feature>
<dbReference type="Pfam" id="PF24847">
    <property type="entry name" value="DUF7722"/>
    <property type="match status" value="1"/>
</dbReference>
<reference evidence="3" key="1">
    <citation type="submission" date="2022-05" db="EMBL/GenBank/DDBJ databases">
        <title>The Musa troglodytarum L. genome provides insights into the mechanism of non-climacteric behaviour and enrichment of carotenoids.</title>
        <authorList>
            <person name="Wang J."/>
        </authorList>
    </citation>
    <scope>NUCLEOTIDE SEQUENCE</scope>
    <source>
        <tissue evidence="3">Leaf</tissue>
    </source>
</reference>
<dbReference type="InterPro" id="IPR056139">
    <property type="entry name" value="DUF7722"/>
</dbReference>
<gene>
    <name evidence="3" type="ORF">MUK42_01888</name>
</gene>
<evidence type="ECO:0000259" key="2">
    <source>
        <dbReference type="Pfam" id="PF24847"/>
    </source>
</evidence>
<keyword evidence="4" id="KW-1185">Reference proteome</keyword>
<dbReference type="OrthoDB" id="1932905at2759"/>
<keyword evidence="1" id="KW-0732">Signal</keyword>
<evidence type="ECO:0000313" key="3">
    <source>
        <dbReference type="EMBL" id="URE43950.1"/>
    </source>
</evidence>
<dbReference type="PANTHER" id="PTHR33513:SF4">
    <property type="entry name" value="GB|AAF04428.1"/>
    <property type="match status" value="1"/>
</dbReference>
<dbReference type="AlphaFoldDB" id="A0A9E7I1H3"/>
<organism evidence="3 4">
    <name type="scientific">Musa troglodytarum</name>
    <name type="common">fe'i banana</name>
    <dbReference type="NCBI Taxonomy" id="320322"/>
    <lineage>
        <taxon>Eukaryota</taxon>
        <taxon>Viridiplantae</taxon>
        <taxon>Streptophyta</taxon>
        <taxon>Embryophyta</taxon>
        <taxon>Tracheophyta</taxon>
        <taxon>Spermatophyta</taxon>
        <taxon>Magnoliopsida</taxon>
        <taxon>Liliopsida</taxon>
        <taxon>Zingiberales</taxon>
        <taxon>Musaceae</taxon>
        <taxon>Musa</taxon>
    </lineage>
</organism>
<sequence>MVMMILVLIAKLKGTTWCSERKVVVTVHELLVASMTWRNKAAAYRKLGYPDSEDDEGSSKWEGRDSMDRKLSSLVSTMPSSSVIKRPPWLTLLFLRDTERGSSMSSVGRGMATMNLMADGEEPQHRQLRDGRGCFQMPVRYPTYTQADYEAMPEWKLNCVLREYGLPVTGDVDDKRRFAMGAFLWPAL</sequence>
<dbReference type="EMBL" id="CP097511">
    <property type="protein sequence ID" value="URE43950.1"/>
    <property type="molecule type" value="Genomic_DNA"/>
</dbReference>
<accession>A0A9E7I1H3</accession>
<feature type="domain" description="DUF7722" evidence="2">
    <location>
        <begin position="141"/>
        <end position="186"/>
    </location>
</feature>
<dbReference type="PANTHER" id="PTHR33513">
    <property type="entry name" value="OS06G0523300 PROTEIN"/>
    <property type="match status" value="1"/>
</dbReference>
<dbReference type="Proteomes" id="UP001055439">
    <property type="component" value="Chromosome 9"/>
</dbReference>
<proteinExistence type="predicted"/>
<evidence type="ECO:0000256" key="1">
    <source>
        <dbReference type="SAM" id="SignalP"/>
    </source>
</evidence>
<feature type="signal peptide" evidence="1">
    <location>
        <begin position="1"/>
        <end position="18"/>
    </location>
</feature>
<evidence type="ECO:0000313" key="4">
    <source>
        <dbReference type="Proteomes" id="UP001055439"/>
    </source>
</evidence>